<evidence type="ECO:0000256" key="5">
    <source>
        <dbReference type="SAM" id="MobiDB-lite"/>
    </source>
</evidence>
<dbReference type="GO" id="GO:0003723">
    <property type="term" value="F:RNA binding"/>
    <property type="evidence" value="ECO:0007669"/>
    <property type="project" value="UniProtKB-UniRule"/>
</dbReference>
<accession>A0A4U5MTG8</accession>
<comment type="subcellular location">
    <subcellularLocation>
        <location evidence="1">Nucleus</location>
    </subcellularLocation>
</comment>
<dbReference type="Pfam" id="PF09005">
    <property type="entry name" value="FUBP_C"/>
    <property type="match status" value="1"/>
</dbReference>
<dbReference type="GO" id="GO:0005634">
    <property type="term" value="C:nucleus"/>
    <property type="evidence" value="ECO:0007669"/>
    <property type="project" value="UniProtKB-SubCell"/>
</dbReference>
<name>A0A4U5MTG8_STECR</name>
<gene>
    <name evidence="7" type="ORF">L596_020354</name>
</gene>
<dbReference type="InterPro" id="IPR004087">
    <property type="entry name" value="KH_dom"/>
</dbReference>
<dbReference type="InterPro" id="IPR015096">
    <property type="entry name" value="FUBP_C"/>
</dbReference>
<feature type="region of interest" description="Disordered" evidence="5">
    <location>
        <begin position="1"/>
        <end position="47"/>
    </location>
</feature>
<feature type="region of interest" description="Disordered" evidence="5">
    <location>
        <begin position="130"/>
        <end position="165"/>
    </location>
</feature>
<dbReference type="AlphaFoldDB" id="A0A4U5MTG8"/>
<dbReference type="Proteomes" id="UP000298663">
    <property type="component" value="Unassembled WGS sequence"/>
</dbReference>
<dbReference type="Pfam" id="PF00013">
    <property type="entry name" value="KH_1"/>
    <property type="match status" value="4"/>
</dbReference>
<feature type="compositionally biased region" description="Basic and acidic residues" evidence="5">
    <location>
        <begin position="1"/>
        <end position="20"/>
    </location>
</feature>
<protein>
    <recommendedName>
        <fullName evidence="6">K Homology domain-containing protein</fullName>
    </recommendedName>
</protein>
<feature type="region of interest" description="Disordered" evidence="5">
    <location>
        <begin position="513"/>
        <end position="545"/>
    </location>
</feature>
<dbReference type="EMBL" id="AZBU02000006">
    <property type="protein sequence ID" value="TKR72978.1"/>
    <property type="molecule type" value="Genomic_DNA"/>
</dbReference>
<evidence type="ECO:0000259" key="6">
    <source>
        <dbReference type="SMART" id="SM00322"/>
    </source>
</evidence>
<dbReference type="PANTHER" id="PTHR10288">
    <property type="entry name" value="KH DOMAIN CONTAINING RNA BINDING PROTEIN"/>
    <property type="match status" value="1"/>
</dbReference>
<reference evidence="7 8" key="2">
    <citation type="journal article" date="2019" name="G3 (Bethesda)">
        <title>Hybrid Assembly of the Genome of the Entomopathogenic Nematode Steinernema carpocapsae Identifies the X-Chromosome.</title>
        <authorList>
            <person name="Serra L."/>
            <person name="Macchietto M."/>
            <person name="Macias-Munoz A."/>
            <person name="McGill C.J."/>
            <person name="Rodriguez I.M."/>
            <person name="Rodriguez B."/>
            <person name="Murad R."/>
            <person name="Mortazavi A."/>
        </authorList>
    </citation>
    <scope>NUCLEOTIDE SEQUENCE [LARGE SCALE GENOMIC DNA]</scope>
    <source>
        <strain evidence="7 8">ALL</strain>
    </source>
</reference>
<dbReference type="CDD" id="cd22398">
    <property type="entry name" value="KH-I_FUBP_rpt3"/>
    <property type="match status" value="1"/>
</dbReference>
<evidence type="ECO:0000256" key="3">
    <source>
        <dbReference type="ARBA" id="ARBA00023242"/>
    </source>
</evidence>
<dbReference type="InterPro" id="IPR004088">
    <property type="entry name" value="KH_dom_type_1"/>
</dbReference>
<evidence type="ECO:0000256" key="1">
    <source>
        <dbReference type="ARBA" id="ARBA00004123"/>
    </source>
</evidence>
<sequence>MSGAPIDHDAIKEAVQRSKELAAGSLKRQHDDPESMHYPAKRSNMDMGRPAGVPGAGMDVVVEMVDVPDSCVGLVIGRGGEQISQIQQQSGCRVQMAGESNATGKRECTLQGNKSAVDKAREMIMDVINRAGNRPPPARNGGGYNDGGPQNGGNRGPPAPGGQTTHEMLIPGPKCGLIIGKSGETIKAIQEQTGVKMLLIQDNSEATGAPKPLRISGDPVKVEHARRMVEEILSSREEVTNRYMPYQPRSVGEVIVPRASVGMIIGKGGETIKRLGVESGAKIQFKPDDDPNAPDRCATIQGTPDQITKATQLISDLVNKSGAGTQSEVFFMHVPANKTGLVIGKGGETIKQICGESGAHVELSRDPPPNASEKVFIIKGSGYQIHHAQHIIRIKVGDISPGTPVPAYHGSGGAPTGGDTFGGAYDSMGSAGQWNANNYGQQGGAEWNQYYNQQGQQGAQGGQFQQPAAAQFQQPQQQQSAPAINPQTGQPDYSAQWAEYYRSMGMHEQAQMIEQQLKQGGGGGPAQPAAAPRQQQPSYGAGYHF</sequence>
<feature type="compositionally biased region" description="Polar residues" evidence="5">
    <location>
        <begin position="480"/>
        <end position="491"/>
    </location>
</feature>
<proteinExistence type="predicted"/>
<organism evidence="7 8">
    <name type="scientific">Steinernema carpocapsae</name>
    <name type="common">Entomopathogenic nematode</name>
    <dbReference type="NCBI Taxonomy" id="34508"/>
    <lineage>
        <taxon>Eukaryota</taxon>
        <taxon>Metazoa</taxon>
        <taxon>Ecdysozoa</taxon>
        <taxon>Nematoda</taxon>
        <taxon>Chromadorea</taxon>
        <taxon>Rhabditida</taxon>
        <taxon>Tylenchina</taxon>
        <taxon>Panagrolaimomorpha</taxon>
        <taxon>Strongyloidoidea</taxon>
        <taxon>Steinernematidae</taxon>
        <taxon>Steinernema</taxon>
    </lineage>
</organism>
<feature type="compositionally biased region" description="Low complexity" evidence="5">
    <location>
        <begin position="526"/>
        <end position="537"/>
    </location>
</feature>
<feature type="compositionally biased region" description="Gly residues" evidence="5">
    <location>
        <begin position="140"/>
        <end position="155"/>
    </location>
</feature>
<keyword evidence="4" id="KW-0694">RNA-binding</keyword>
<keyword evidence="8" id="KW-1185">Reference proteome</keyword>
<dbReference type="PROSITE" id="PS50084">
    <property type="entry name" value="KH_TYPE_1"/>
    <property type="match status" value="4"/>
</dbReference>
<keyword evidence="3" id="KW-0539">Nucleus</keyword>
<evidence type="ECO:0000256" key="2">
    <source>
        <dbReference type="ARBA" id="ARBA00022737"/>
    </source>
</evidence>
<dbReference type="InterPro" id="IPR036612">
    <property type="entry name" value="KH_dom_type_1_sf"/>
</dbReference>
<feature type="domain" description="K Homology" evidence="6">
    <location>
        <begin position="248"/>
        <end position="319"/>
    </location>
</feature>
<dbReference type="OrthoDB" id="5204190at2759"/>
<dbReference type="SMART" id="SM00322">
    <property type="entry name" value="KH"/>
    <property type="match status" value="4"/>
</dbReference>
<dbReference type="STRING" id="34508.A0A4U5MTG8"/>
<evidence type="ECO:0000313" key="7">
    <source>
        <dbReference type="EMBL" id="TKR72978.1"/>
    </source>
</evidence>
<reference evidence="7 8" key="1">
    <citation type="journal article" date="2015" name="Genome Biol.">
        <title>Comparative genomics of Steinernema reveals deeply conserved gene regulatory networks.</title>
        <authorList>
            <person name="Dillman A.R."/>
            <person name="Macchietto M."/>
            <person name="Porter C.F."/>
            <person name="Rogers A."/>
            <person name="Williams B."/>
            <person name="Antoshechkin I."/>
            <person name="Lee M.M."/>
            <person name="Goodwin Z."/>
            <person name="Lu X."/>
            <person name="Lewis E.E."/>
            <person name="Goodrich-Blair H."/>
            <person name="Stock S.P."/>
            <person name="Adams B.J."/>
            <person name="Sternberg P.W."/>
            <person name="Mortazavi A."/>
        </authorList>
    </citation>
    <scope>NUCLEOTIDE SEQUENCE [LARGE SCALE GENOMIC DNA]</scope>
    <source>
        <strain evidence="7 8">ALL</strain>
    </source>
</reference>
<dbReference type="CDD" id="cd22397">
    <property type="entry name" value="KH-I_FUBP_rpt2"/>
    <property type="match status" value="1"/>
</dbReference>
<keyword evidence="2" id="KW-0677">Repeat</keyword>
<dbReference type="Gene3D" id="3.30.1370.10">
    <property type="entry name" value="K Homology domain, type 1"/>
    <property type="match status" value="4"/>
</dbReference>
<feature type="region of interest" description="Disordered" evidence="5">
    <location>
        <begin position="456"/>
        <end position="491"/>
    </location>
</feature>
<feature type="domain" description="K Homology" evidence="6">
    <location>
        <begin position="326"/>
        <end position="397"/>
    </location>
</feature>
<feature type="domain" description="K Homology" evidence="6">
    <location>
        <begin position="162"/>
        <end position="234"/>
    </location>
</feature>
<evidence type="ECO:0000313" key="8">
    <source>
        <dbReference type="Proteomes" id="UP000298663"/>
    </source>
</evidence>
<comment type="caution">
    <text evidence="7">The sequence shown here is derived from an EMBL/GenBank/DDBJ whole genome shotgun (WGS) entry which is preliminary data.</text>
</comment>
<dbReference type="SUPFAM" id="SSF54791">
    <property type="entry name" value="Eukaryotic type KH-domain (KH-domain type I)"/>
    <property type="match status" value="4"/>
</dbReference>
<feature type="compositionally biased region" description="Low complexity" evidence="5">
    <location>
        <begin position="456"/>
        <end position="479"/>
    </location>
</feature>
<feature type="domain" description="K Homology" evidence="6">
    <location>
        <begin position="59"/>
        <end position="129"/>
    </location>
</feature>
<dbReference type="GO" id="GO:0006355">
    <property type="term" value="P:regulation of DNA-templated transcription"/>
    <property type="evidence" value="ECO:0007669"/>
    <property type="project" value="InterPro"/>
</dbReference>
<evidence type="ECO:0000256" key="4">
    <source>
        <dbReference type="PROSITE-ProRule" id="PRU00117"/>
    </source>
</evidence>